<feature type="compositionally biased region" description="Basic and acidic residues" evidence="1">
    <location>
        <begin position="128"/>
        <end position="143"/>
    </location>
</feature>
<dbReference type="Pfam" id="PF05623">
    <property type="entry name" value="DUF789"/>
    <property type="match status" value="1"/>
</dbReference>
<organism evidence="3">
    <name type="scientific">Micromonas pusilla (strain CCMP1545)</name>
    <name type="common">Picoplanktonic green alga</name>
    <dbReference type="NCBI Taxonomy" id="564608"/>
    <lineage>
        <taxon>Eukaryota</taxon>
        <taxon>Viridiplantae</taxon>
        <taxon>Chlorophyta</taxon>
        <taxon>Mamiellophyceae</taxon>
        <taxon>Mamiellales</taxon>
        <taxon>Mamiellaceae</taxon>
        <taxon>Micromonas</taxon>
    </lineage>
</organism>
<dbReference type="OrthoDB" id="1716402at2759"/>
<feature type="region of interest" description="Disordered" evidence="1">
    <location>
        <begin position="36"/>
        <end position="68"/>
    </location>
</feature>
<dbReference type="RefSeq" id="XP_003058735.1">
    <property type="nucleotide sequence ID" value="XM_003058689.1"/>
</dbReference>
<dbReference type="InterPro" id="IPR008507">
    <property type="entry name" value="DUF789"/>
</dbReference>
<dbReference type="PANTHER" id="PTHR31343:SF42">
    <property type="entry name" value="T15D22.8"/>
    <property type="match status" value="1"/>
</dbReference>
<dbReference type="AlphaFoldDB" id="C1MST5"/>
<feature type="region of interest" description="Disordered" evidence="1">
    <location>
        <begin position="117"/>
        <end position="162"/>
    </location>
</feature>
<feature type="compositionally biased region" description="Basic and acidic residues" evidence="1">
    <location>
        <begin position="45"/>
        <end position="57"/>
    </location>
</feature>
<gene>
    <name evidence="2" type="ORF">MICPUCDRAFT_39646</name>
</gene>
<dbReference type="GeneID" id="9683784"/>
<feature type="compositionally biased region" description="Gly residues" evidence="1">
    <location>
        <begin position="246"/>
        <end position="270"/>
    </location>
</feature>
<evidence type="ECO:0000256" key="1">
    <source>
        <dbReference type="SAM" id="MobiDB-lite"/>
    </source>
</evidence>
<dbReference type="eggNOG" id="ENOG502QUFP">
    <property type="taxonomic scope" value="Eukaryota"/>
</dbReference>
<evidence type="ECO:0000313" key="3">
    <source>
        <dbReference type="Proteomes" id="UP000001876"/>
    </source>
</evidence>
<proteinExistence type="predicted"/>
<evidence type="ECO:0000313" key="2">
    <source>
        <dbReference type="EMBL" id="EEH57190.1"/>
    </source>
</evidence>
<dbReference type="STRING" id="564608.C1MST5"/>
<dbReference type="KEGG" id="mpp:MICPUCDRAFT_39646"/>
<keyword evidence="3" id="KW-1185">Reference proteome</keyword>
<protein>
    <submittedName>
        <fullName evidence="2">Predicted protein</fullName>
    </submittedName>
</protein>
<feature type="region of interest" description="Disordered" evidence="1">
    <location>
        <begin position="246"/>
        <end position="286"/>
    </location>
</feature>
<reference evidence="2 3" key="1">
    <citation type="journal article" date="2009" name="Science">
        <title>Green evolution and dynamic adaptations revealed by genomes of the marine picoeukaryotes Micromonas.</title>
        <authorList>
            <person name="Worden A.Z."/>
            <person name="Lee J.H."/>
            <person name="Mock T."/>
            <person name="Rouze P."/>
            <person name="Simmons M.P."/>
            <person name="Aerts A.L."/>
            <person name="Allen A.E."/>
            <person name="Cuvelier M.L."/>
            <person name="Derelle E."/>
            <person name="Everett M.V."/>
            <person name="Foulon E."/>
            <person name="Grimwood J."/>
            <person name="Gundlach H."/>
            <person name="Henrissat B."/>
            <person name="Napoli C."/>
            <person name="McDonald S.M."/>
            <person name="Parker M.S."/>
            <person name="Rombauts S."/>
            <person name="Salamov A."/>
            <person name="Von Dassow P."/>
            <person name="Badger J.H."/>
            <person name="Coutinho P.M."/>
            <person name="Demir E."/>
            <person name="Dubchak I."/>
            <person name="Gentemann C."/>
            <person name="Eikrem W."/>
            <person name="Gready J.E."/>
            <person name="John U."/>
            <person name="Lanier W."/>
            <person name="Lindquist E.A."/>
            <person name="Lucas S."/>
            <person name="Mayer K.F."/>
            <person name="Moreau H."/>
            <person name="Not F."/>
            <person name="Otillar R."/>
            <person name="Panaud O."/>
            <person name="Pangilinan J."/>
            <person name="Paulsen I."/>
            <person name="Piegu B."/>
            <person name="Poliakov A."/>
            <person name="Robbens S."/>
            <person name="Schmutz J."/>
            <person name="Toulza E."/>
            <person name="Wyss T."/>
            <person name="Zelensky A."/>
            <person name="Zhou K."/>
            <person name="Armbrust E.V."/>
            <person name="Bhattacharya D."/>
            <person name="Goodenough U.W."/>
            <person name="Van de Peer Y."/>
            <person name="Grigoriev I.V."/>
        </authorList>
    </citation>
    <scope>NUCLEOTIDE SEQUENCE [LARGE SCALE GENOMIC DNA]</scope>
    <source>
        <strain evidence="2 3">CCMP1545</strain>
    </source>
</reference>
<dbReference type="PANTHER" id="PTHR31343">
    <property type="entry name" value="T15D22.8"/>
    <property type="match status" value="1"/>
</dbReference>
<accession>C1MST5</accession>
<dbReference type="EMBL" id="GG663739">
    <property type="protein sequence ID" value="EEH57190.1"/>
    <property type="molecule type" value="Genomic_DNA"/>
</dbReference>
<dbReference type="Proteomes" id="UP000001876">
    <property type="component" value="Unassembled WGS sequence"/>
</dbReference>
<dbReference type="OMA" id="CLLFEYF"/>
<sequence>MSTPSTPGRSPLSAEGLEPHYLDSLANVESFAVSTVPLVPTSRARRGDAASGEKPDASGDGDDGDGEARHFALRDLWESYDEWSAYGAEVPLTLDDEEDEVSQYYVPFLSGLQIFRATGEDDEGTSGEEGRKEKSERGKTKDAADDDGDGDPPRSSMSKTGDVVPGRELVFSFFERDSPYSRAPLSDVVARLARDAPELWTTRSEETHPASWMSIAWYPIYRIPVGRSLRDLSACFLTYHALSTAEGGGGGREGGGGGGGDGGDGGGGGRSEAWTRAGGCPAPPPTSTLGEAAVASRLQKLAAADPIARDRTRLRAFGMSHYKLRGEQWHAAEVADWLTLMNDGARGWLRKLNVIHPDFEFFSHHG</sequence>
<name>C1MST5_MICPC</name>